<evidence type="ECO:0000256" key="12">
    <source>
        <dbReference type="SAM" id="MobiDB-lite"/>
    </source>
</evidence>
<keyword evidence="5 11" id="KW-0396">Initiation factor</keyword>
<comment type="function">
    <text evidence="10 11">Acts as an inhibitor of cap-dependent translation. Competes with eIF4G1 and EAP1 for binding to eIF4E and interferes with the formation of the eIF4F complex, inhibiting translation and stabilizing mRNA.</text>
</comment>
<comment type="caution">
    <text evidence="13">The sequence shown here is derived from an EMBL/GenBank/DDBJ whole genome shotgun (WGS) entry which is preliminary data.</text>
</comment>
<proteinExistence type="inferred from homology"/>
<protein>
    <recommendedName>
        <fullName evidence="3 11">Cap-associated protein CAF20</fullName>
    </recommendedName>
</protein>
<dbReference type="EMBL" id="JAHMUF010000024">
    <property type="protein sequence ID" value="KAG7191723.1"/>
    <property type="molecule type" value="Genomic_DNA"/>
</dbReference>
<dbReference type="GeneID" id="66116233"/>
<evidence type="ECO:0000256" key="8">
    <source>
        <dbReference type="ARBA" id="ARBA00022917"/>
    </source>
</evidence>
<evidence type="ECO:0000313" key="13">
    <source>
        <dbReference type="EMBL" id="KAG7191723.1"/>
    </source>
</evidence>
<feature type="compositionally biased region" description="Basic and acidic residues" evidence="12">
    <location>
        <begin position="57"/>
        <end position="66"/>
    </location>
</feature>
<reference evidence="13" key="1">
    <citation type="submission" date="2021-03" db="EMBL/GenBank/DDBJ databases">
        <authorList>
            <person name="Palmer J.M."/>
        </authorList>
    </citation>
    <scope>NUCLEOTIDE SEQUENCE</scope>
    <source>
        <strain evidence="13">ARV_011</strain>
    </source>
</reference>
<comment type="similarity">
    <text evidence="2 11">Belongs to the CAF20 family.</text>
</comment>
<dbReference type="GO" id="GO:0003743">
    <property type="term" value="F:translation initiation factor activity"/>
    <property type="evidence" value="ECO:0007669"/>
    <property type="project" value="UniProtKB-KW"/>
</dbReference>
<evidence type="ECO:0000256" key="9">
    <source>
        <dbReference type="ARBA" id="ARBA00023193"/>
    </source>
</evidence>
<feature type="compositionally biased region" description="Basic and acidic residues" evidence="12">
    <location>
        <begin position="114"/>
        <end position="124"/>
    </location>
</feature>
<evidence type="ECO:0000256" key="1">
    <source>
        <dbReference type="ARBA" id="ARBA00004496"/>
    </source>
</evidence>
<dbReference type="Pfam" id="PF17052">
    <property type="entry name" value="CAF20"/>
    <property type="match status" value="1"/>
</dbReference>
<dbReference type="GO" id="GO:0005737">
    <property type="term" value="C:cytoplasm"/>
    <property type="evidence" value="ECO:0007669"/>
    <property type="project" value="UniProtKB-SubCell"/>
</dbReference>
<dbReference type="InterPro" id="IPR031456">
    <property type="entry name" value="Caf20"/>
</dbReference>
<sequence>MAKYSEEQLLAIKEEAHVPQEEVLAAFNQLVDEVKAHAAAEAEKYRLSKRTNGDSYLDEHGVERSYHHLNRRRPSRTGNKPNLRKKSVDAIQVDQDGWATMTKQRKSFNGEQDDERKKFQDSVKDISGMKMKPNNKNLGSSKAADPRDVLADRHANAFNAFLALGDDDDD</sequence>
<evidence type="ECO:0000256" key="10">
    <source>
        <dbReference type="ARBA" id="ARBA00025387"/>
    </source>
</evidence>
<evidence type="ECO:0000256" key="2">
    <source>
        <dbReference type="ARBA" id="ARBA00006057"/>
    </source>
</evidence>
<dbReference type="GO" id="GO:0017148">
    <property type="term" value="P:negative regulation of translation"/>
    <property type="evidence" value="ECO:0007669"/>
    <property type="project" value="UniProtKB-UniRule"/>
</dbReference>
<keyword evidence="9 11" id="KW-0652">Protein synthesis inhibitor</keyword>
<keyword evidence="6" id="KW-0597">Phosphoprotein</keyword>
<feature type="region of interest" description="Disordered" evidence="12">
    <location>
        <begin position="46"/>
        <end position="145"/>
    </location>
</feature>
<evidence type="ECO:0000256" key="5">
    <source>
        <dbReference type="ARBA" id="ARBA00022540"/>
    </source>
</evidence>
<keyword evidence="8 11" id="KW-0648">Protein biosynthesis</keyword>
<evidence type="ECO:0000256" key="4">
    <source>
        <dbReference type="ARBA" id="ARBA00022490"/>
    </source>
</evidence>
<evidence type="ECO:0000256" key="7">
    <source>
        <dbReference type="ARBA" id="ARBA00022845"/>
    </source>
</evidence>
<dbReference type="RefSeq" id="XP_043047275.1">
    <property type="nucleotide sequence ID" value="XM_043193606.1"/>
</dbReference>
<dbReference type="Proteomes" id="UP000790833">
    <property type="component" value="Unassembled WGS sequence"/>
</dbReference>
<dbReference type="GO" id="GO:0008190">
    <property type="term" value="F:eukaryotic initiation factor 4E binding"/>
    <property type="evidence" value="ECO:0007669"/>
    <property type="project" value="InterPro"/>
</dbReference>
<gene>
    <name evidence="13" type="primary">CAF20</name>
    <name evidence="13" type="ORF">KQ657_002859</name>
</gene>
<evidence type="ECO:0000256" key="3">
    <source>
        <dbReference type="ARBA" id="ARBA00020270"/>
    </source>
</evidence>
<dbReference type="OrthoDB" id="3995390at2759"/>
<evidence type="ECO:0000256" key="6">
    <source>
        <dbReference type="ARBA" id="ARBA00022553"/>
    </source>
</evidence>
<dbReference type="AlphaFoldDB" id="A0A9P8AG30"/>
<organism evidence="13 14">
    <name type="scientific">Scheffersomyces spartinae</name>
    <dbReference type="NCBI Taxonomy" id="45513"/>
    <lineage>
        <taxon>Eukaryota</taxon>
        <taxon>Fungi</taxon>
        <taxon>Dikarya</taxon>
        <taxon>Ascomycota</taxon>
        <taxon>Saccharomycotina</taxon>
        <taxon>Pichiomycetes</taxon>
        <taxon>Debaryomycetaceae</taxon>
        <taxon>Scheffersomyces</taxon>
    </lineage>
</organism>
<keyword evidence="14" id="KW-1185">Reference proteome</keyword>
<name>A0A9P8AG30_9ASCO</name>
<evidence type="ECO:0000313" key="14">
    <source>
        <dbReference type="Proteomes" id="UP000790833"/>
    </source>
</evidence>
<accession>A0A9P8AG30</accession>
<comment type="subcellular location">
    <subcellularLocation>
        <location evidence="1 11">Cytoplasm</location>
    </subcellularLocation>
</comment>
<evidence type="ECO:0000256" key="11">
    <source>
        <dbReference type="RuleBase" id="RU363005"/>
    </source>
</evidence>
<keyword evidence="4 11" id="KW-0963">Cytoplasm</keyword>
<keyword evidence="7 11" id="KW-0810">Translation regulation</keyword>